<dbReference type="AlphaFoldDB" id="F0Z7D1"/>
<proteinExistence type="inferred from homology"/>
<dbReference type="Pfam" id="PF04099">
    <property type="entry name" value="Sybindin"/>
    <property type="match status" value="1"/>
</dbReference>
<dbReference type="GeneID" id="10509252"/>
<comment type="subunit">
    <text evidence="7">Part of the multisubunit transport protein particle (TRAPP) complex.</text>
</comment>
<dbReference type="Proteomes" id="UP000001064">
    <property type="component" value="Unassembled WGS sequence"/>
</dbReference>
<dbReference type="FunCoup" id="F0Z7D1">
    <property type="interactions" value="1"/>
</dbReference>
<dbReference type="InterPro" id="IPR007233">
    <property type="entry name" value="TRAPPC"/>
</dbReference>
<evidence type="ECO:0000256" key="6">
    <source>
        <dbReference type="ARBA" id="ARBA00038179"/>
    </source>
</evidence>
<name>F0Z7D1_DICPU</name>
<dbReference type="Gene3D" id="3.30.450.70">
    <property type="match status" value="1"/>
</dbReference>
<dbReference type="CDD" id="cd14856">
    <property type="entry name" value="TRAPPC4_synbindin"/>
    <property type="match status" value="1"/>
</dbReference>
<comment type="similarity">
    <text evidence="6">Belongs to the TRAPP small subunits family. TRAPPC4 subfamily.</text>
</comment>
<sequence>MIYSLYILNKAGTLIYQNDYGPTEKLSHNSYIRLGSTFHSLHAIASNLSPVSGSSSGIELIETDTFKLQCFQTHTGIKFYIIADPNHPGLEEILHGIYELYTDYVLKNPFYEIEMQIRCDLFDYKLSRLLKLTTD</sequence>
<dbReference type="eggNOG" id="KOG3369">
    <property type="taxonomic scope" value="Eukaryota"/>
</dbReference>
<dbReference type="PANTHER" id="PTHR23249:SF15">
    <property type="entry name" value="TRAFFICKING PROTEIN PARTICLE COMPLEX SUBUNIT 4"/>
    <property type="match status" value="1"/>
</dbReference>
<dbReference type="OrthoDB" id="246406at2759"/>
<gene>
    <name evidence="8" type="ORF">DICPUDRAFT_74311</name>
</gene>
<keyword evidence="3 7" id="KW-0256">Endoplasmic reticulum</keyword>
<dbReference type="VEuPathDB" id="AmoebaDB:DICPUDRAFT_74311"/>
<dbReference type="GO" id="GO:0005794">
    <property type="term" value="C:Golgi apparatus"/>
    <property type="evidence" value="ECO:0007669"/>
    <property type="project" value="UniProtKB-SubCell"/>
</dbReference>
<accession>F0Z7D1</accession>
<dbReference type="RefSeq" id="XP_003283309.1">
    <property type="nucleotide sequence ID" value="XM_003283261.1"/>
</dbReference>
<dbReference type="InParanoid" id="F0Z7D1"/>
<keyword evidence="9" id="KW-1185">Reference proteome</keyword>
<dbReference type="SUPFAM" id="SSF64356">
    <property type="entry name" value="SNARE-like"/>
    <property type="match status" value="1"/>
</dbReference>
<evidence type="ECO:0000256" key="2">
    <source>
        <dbReference type="ARBA" id="ARBA00022448"/>
    </source>
</evidence>
<organism evidence="8 9">
    <name type="scientific">Dictyostelium purpureum</name>
    <name type="common">Slime mold</name>
    <dbReference type="NCBI Taxonomy" id="5786"/>
    <lineage>
        <taxon>Eukaryota</taxon>
        <taxon>Amoebozoa</taxon>
        <taxon>Evosea</taxon>
        <taxon>Eumycetozoa</taxon>
        <taxon>Dictyostelia</taxon>
        <taxon>Dictyosteliales</taxon>
        <taxon>Dictyosteliaceae</taxon>
        <taxon>Dictyostelium</taxon>
    </lineage>
</organism>
<keyword evidence="2 7" id="KW-0813">Transport</keyword>
<evidence type="ECO:0000313" key="9">
    <source>
        <dbReference type="Proteomes" id="UP000001064"/>
    </source>
</evidence>
<evidence type="ECO:0000256" key="1">
    <source>
        <dbReference type="ARBA" id="ARBA00004555"/>
    </source>
</evidence>
<evidence type="ECO:0000256" key="4">
    <source>
        <dbReference type="ARBA" id="ARBA00022892"/>
    </source>
</evidence>
<dbReference type="PANTHER" id="PTHR23249">
    <property type="entry name" value="TRAFFICKING PROTEIN PARTICLE COMPLEX SUBUNIT"/>
    <property type="match status" value="1"/>
</dbReference>
<dbReference type="GO" id="GO:0030008">
    <property type="term" value="C:TRAPP complex"/>
    <property type="evidence" value="ECO:0000318"/>
    <property type="project" value="GO_Central"/>
</dbReference>
<dbReference type="SMART" id="SM01399">
    <property type="entry name" value="Sybindin"/>
    <property type="match status" value="1"/>
</dbReference>
<dbReference type="OMA" id="MPIRTEG"/>
<protein>
    <recommendedName>
        <fullName evidence="7">Trafficking protein particle complex subunit</fullName>
    </recommendedName>
</protein>
<reference evidence="9" key="1">
    <citation type="journal article" date="2011" name="Genome Biol.">
        <title>Comparative genomics of the social amoebae Dictyostelium discoideum and Dictyostelium purpureum.</title>
        <authorList>
            <consortium name="US DOE Joint Genome Institute (JGI-PGF)"/>
            <person name="Sucgang R."/>
            <person name="Kuo A."/>
            <person name="Tian X."/>
            <person name="Salerno W."/>
            <person name="Parikh A."/>
            <person name="Feasley C.L."/>
            <person name="Dalin E."/>
            <person name="Tu H."/>
            <person name="Huang E."/>
            <person name="Barry K."/>
            <person name="Lindquist E."/>
            <person name="Shapiro H."/>
            <person name="Bruce D."/>
            <person name="Schmutz J."/>
            <person name="Salamov A."/>
            <person name="Fey P."/>
            <person name="Gaudet P."/>
            <person name="Anjard C."/>
            <person name="Babu M.M."/>
            <person name="Basu S."/>
            <person name="Bushmanova Y."/>
            <person name="van der Wel H."/>
            <person name="Katoh-Kurasawa M."/>
            <person name="Dinh C."/>
            <person name="Coutinho P.M."/>
            <person name="Saito T."/>
            <person name="Elias M."/>
            <person name="Schaap P."/>
            <person name="Kay R.R."/>
            <person name="Henrissat B."/>
            <person name="Eichinger L."/>
            <person name="Rivero F."/>
            <person name="Putnam N.H."/>
            <person name="West C.M."/>
            <person name="Loomis W.F."/>
            <person name="Chisholm R.L."/>
            <person name="Shaulsky G."/>
            <person name="Strassmann J.E."/>
            <person name="Queller D.C."/>
            <person name="Kuspa A."/>
            <person name="Grigoriev I.V."/>
        </authorList>
    </citation>
    <scope>NUCLEOTIDE SEQUENCE [LARGE SCALE GENOMIC DNA]</scope>
    <source>
        <strain evidence="9">QSDP1</strain>
    </source>
</reference>
<evidence type="ECO:0000256" key="3">
    <source>
        <dbReference type="ARBA" id="ARBA00022824"/>
    </source>
</evidence>
<dbReference type="GO" id="GO:0005783">
    <property type="term" value="C:endoplasmic reticulum"/>
    <property type="evidence" value="ECO:0007669"/>
    <property type="project" value="UniProtKB-SubCell"/>
</dbReference>
<dbReference type="STRING" id="5786.F0Z7D1"/>
<dbReference type="EMBL" id="GL870946">
    <property type="protein sequence ID" value="EGC40119.1"/>
    <property type="molecule type" value="Genomic_DNA"/>
</dbReference>
<dbReference type="InterPro" id="IPR011012">
    <property type="entry name" value="Longin-like_dom_sf"/>
</dbReference>
<dbReference type="FunFam" id="3.30.450.70:FF:000007">
    <property type="entry name" value="Putative sybindin-like family protein"/>
    <property type="match status" value="1"/>
</dbReference>
<evidence type="ECO:0000256" key="5">
    <source>
        <dbReference type="ARBA" id="ARBA00023034"/>
    </source>
</evidence>
<evidence type="ECO:0000256" key="7">
    <source>
        <dbReference type="RuleBase" id="RU366065"/>
    </source>
</evidence>
<evidence type="ECO:0000313" key="8">
    <source>
        <dbReference type="EMBL" id="EGC40119.1"/>
    </source>
</evidence>
<keyword evidence="4 7" id="KW-0931">ER-Golgi transport</keyword>
<keyword evidence="5 7" id="KW-0333">Golgi apparatus</keyword>
<dbReference type="GO" id="GO:0006888">
    <property type="term" value="P:endoplasmic reticulum to Golgi vesicle-mediated transport"/>
    <property type="evidence" value="ECO:0000318"/>
    <property type="project" value="GO_Central"/>
</dbReference>
<comment type="subcellular location">
    <subcellularLocation>
        <location evidence="7">Endoplasmic reticulum</location>
    </subcellularLocation>
    <subcellularLocation>
        <location evidence="7">Golgi apparatus</location>
        <location evidence="7">cis-Golgi network</location>
    </subcellularLocation>
    <subcellularLocation>
        <location evidence="1">Golgi apparatus</location>
    </subcellularLocation>
</comment>
<dbReference type="KEGG" id="dpp:DICPUDRAFT_74311"/>